<dbReference type="InterPro" id="IPR036514">
    <property type="entry name" value="SGNH_hydro_sf"/>
</dbReference>
<evidence type="ECO:0000256" key="1">
    <source>
        <dbReference type="ARBA" id="ARBA00008668"/>
    </source>
</evidence>
<dbReference type="PANTHER" id="PTHR22835:SF659">
    <property type="entry name" value="GDSL LIPASE_ACYLHYDROLASE, PUTATIVE (AFU_ORTHOLOGUE AFUA_2G00510)-RELATED"/>
    <property type="match status" value="1"/>
</dbReference>
<name>A0A1L4CY64_9BACT</name>
<feature type="chain" id="PRO_5009858171" description="SGNH hydrolase-type esterase domain-containing protein" evidence="2">
    <location>
        <begin position="28"/>
        <end position="528"/>
    </location>
</feature>
<dbReference type="GO" id="GO:0006629">
    <property type="term" value="P:lipid metabolic process"/>
    <property type="evidence" value="ECO:0007669"/>
    <property type="project" value="InterPro"/>
</dbReference>
<protein>
    <recommendedName>
        <fullName evidence="5">SGNH hydrolase-type esterase domain-containing protein</fullName>
    </recommendedName>
</protein>
<sequence length="528" mass="60925">MKKKTFLIFLNAVVFIFFLLSFTSSQAADYYISCYYYDSNQGKDSKNPSLMRPSTIFPGASSNFYWAIDDDSQKYTKLSGFIEDGFFLELRLNQKEVVQKCNHAIEVGTVIWRTKPTFKLYDIKASRSNYDGFEYPIRFVKDDNNKSAIKQIVVFGDSLSDTGNLKRWTKVMPYFPFWFGRFSDGFIWNDYLNKLTNIPILNFSYGGAKTEGSNNFYVKDYTDYILSSGRNIVTGSSKDYINNYINNYLTANSYQTKTYNITRPKDTLYIIWIGANDYISTLTTEQFTEDFFDYPDSIGGSNTVSKRAVDNIIDQIEILQQRGAYHFLVLNLPDFGKTPLVMDMFYNKHNSDMPDRAEFASKISNVIQNYNKYLDTGIKKLKRNLDDEIDITYLDLGSNFDLLLSGKNLYTNENFDYGFSLLNSKYPIEGSDNKFIQNYCYKAGYLKASKLILSSDKSANDFALKNSCQTPDGKINKFAIFWNSPHPTSYTHCWISYVVQKKLEGVDLIKKLDISIDDMKKYCTTSVQ</sequence>
<dbReference type="PROSITE" id="PS01098">
    <property type="entry name" value="LIPASE_GDSL_SER"/>
    <property type="match status" value="1"/>
</dbReference>
<keyword evidence="2" id="KW-0732">Signal</keyword>
<evidence type="ECO:0000256" key="2">
    <source>
        <dbReference type="SAM" id="SignalP"/>
    </source>
</evidence>
<evidence type="ECO:0000313" key="3">
    <source>
        <dbReference type="EMBL" id="APJ02888.1"/>
    </source>
</evidence>
<dbReference type="STRING" id="1915309.AXG55_02705"/>
<dbReference type="Proteomes" id="UP000184731">
    <property type="component" value="Chromosome"/>
</dbReference>
<dbReference type="GO" id="GO:0016298">
    <property type="term" value="F:lipase activity"/>
    <property type="evidence" value="ECO:0007669"/>
    <property type="project" value="InterPro"/>
</dbReference>
<keyword evidence="4" id="KW-1185">Reference proteome</keyword>
<dbReference type="Pfam" id="PF00657">
    <property type="entry name" value="Lipase_GDSL"/>
    <property type="match status" value="1"/>
</dbReference>
<comment type="similarity">
    <text evidence="1">Belongs to the 'GDSL' lipolytic enzyme family.</text>
</comment>
<organism evidence="3 4">
    <name type="scientific">Silvanigrella aquatica</name>
    <dbReference type="NCBI Taxonomy" id="1915309"/>
    <lineage>
        <taxon>Bacteria</taxon>
        <taxon>Pseudomonadati</taxon>
        <taxon>Bdellovibrionota</taxon>
        <taxon>Oligoflexia</taxon>
        <taxon>Silvanigrellales</taxon>
        <taxon>Silvanigrellaceae</taxon>
        <taxon>Silvanigrella</taxon>
    </lineage>
</organism>
<evidence type="ECO:0000313" key="4">
    <source>
        <dbReference type="Proteomes" id="UP000184731"/>
    </source>
</evidence>
<dbReference type="CDD" id="cd01846">
    <property type="entry name" value="fatty_acyltransferase_like"/>
    <property type="match status" value="1"/>
</dbReference>
<evidence type="ECO:0008006" key="5">
    <source>
        <dbReference type="Google" id="ProtNLM"/>
    </source>
</evidence>
<feature type="signal peptide" evidence="2">
    <location>
        <begin position="1"/>
        <end position="27"/>
    </location>
</feature>
<dbReference type="InterPro" id="IPR001087">
    <property type="entry name" value="GDSL"/>
</dbReference>
<dbReference type="KEGG" id="saqi:AXG55_02705"/>
<gene>
    <name evidence="3" type="ORF">AXG55_02705</name>
</gene>
<dbReference type="SUPFAM" id="SSF52266">
    <property type="entry name" value="SGNH hydrolase"/>
    <property type="match status" value="1"/>
</dbReference>
<accession>A0A1L4CY64</accession>
<dbReference type="RefSeq" id="WP_148696599.1">
    <property type="nucleotide sequence ID" value="NZ_CP017834.1"/>
</dbReference>
<dbReference type="EMBL" id="CP017834">
    <property type="protein sequence ID" value="APJ02888.1"/>
    <property type="molecule type" value="Genomic_DNA"/>
</dbReference>
<dbReference type="PANTHER" id="PTHR22835">
    <property type="entry name" value="ZINC FINGER FYVE DOMAIN CONTAINING PROTEIN"/>
    <property type="match status" value="1"/>
</dbReference>
<reference evidence="3 4" key="1">
    <citation type="submission" date="2016-10" db="EMBL/GenBank/DDBJ databases">
        <title>Silvanigrella aquatica sp. nov., isolated from a freshwater lake located in the Black Forest, Germany, description of Silvanigrellaceae fam. nov., Silvanigrellales ord. nov., reclassification of the order Bdellovibrionales in the class Oligoflexia, reclassification of the families Bacteriovoracaceae and Halobacteriovoraceae in the new order Bacteriovoracales ord. nov., and reclassification of the family Pseudobacteriovoracaceae in the order Oligoflexiales.</title>
        <authorList>
            <person name="Hahn M.W."/>
            <person name="Schmidt J."/>
            <person name="Koll U."/>
            <person name="Rohde M."/>
            <person name="Verbag S."/>
            <person name="Pitt A."/>
            <person name="Nakai R."/>
            <person name="Naganuma T."/>
            <person name="Lang E."/>
        </authorList>
    </citation>
    <scope>NUCLEOTIDE SEQUENCE [LARGE SCALE GENOMIC DNA]</scope>
    <source>
        <strain evidence="3 4">MWH-Nonnen-W8red</strain>
    </source>
</reference>
<dbReference type="InterPro" id="IPR008265">
    <property type="entry name" value="Lipase_GDSL_AS"/>
</dbReference>
<dbReference type="OrthoDB" id="5292073at2"/>
<dbReference type="AlphaFoldDB" id="A0A1L4CY64"/>
<proteinExistence type="inferred from homology"/>
<dbReference type="Gene3D" id="3.40.50.1110">
    <property type="entry name" value="SGNH hydrolase"/>
    <property type="match status" value="1"/>
</dbReference>